<keyword evidence="3" id="KW-1185">Reference proteome</keyword>
<feature type="non-terminal residue" evidence="2">
    <location>
        <position position="284"/>
    </location>
</feature>
<evidence type="ECO:0000313" key="3">
    <source>
        <dbReference type="Proteomes" id="UP000800036"/>
    </source>
</evidence>
<keyword evidence="1" id="KW-0238">DNA-binding</keyword>
<feature type="non-terminal residue" evidence="2">
    <location>
        <position position="1"/>
    </location>
</feature>
<dbReference type="EMBL" id="ML976734">
    <property type="protein sequence ID" value="KAF1967324.1"/>
    <property type="molecule type" value="Genomic_DNA"/>
</dbReference>
<evidence type="ECO:0000313" key="2">
    <source>
        <dbReference type="EMBL" id="KAF1967324.1"/>
    </source>
</evidence>
<proteinExistence type="predicted"/>
<gene>
    <name evidence="2" type="ORF">BU23DRAFT_379921</name>
</gene>
<protein>
    <submittedName>
        <fullName evidence="2">Uncharacterized protein</fullName>
    </submittedName>
</protein>
<dbReference type="InterPro" id="IPR052925">
    <property type="entry name" value="Phage_Integrase-like_Recomb"/>
</dbReference>
<name>A0A6A5URP9_9PLEO</name>
<dbReference type="PANTHER" id="PTHR34605">
    <property type="entry name" value="PHAGE_INTEGRASE DOMAIN-CONTAINING PROTEIN"/>
    <property type="match status" value="1"/>
</dbReference>
<sequence>VRSYESFCRLRQLTAWLSSRQSLGTWVVQRAFGGNLEGQGQVSGDTIQKYLSALRSVHVDRGEAVEVFDDHHLRRLVQGARNFFPARTWEQRLPITKDILHGILRPDACQSEHPVDTVNLNAAFSMAFAGFLRMGEFTYTPEQLRNERRLVAEKPTRRCVAISQSLDHYRLLLPRSKADTSNADVQLVIASSQDDCCPVTHLLNLYRQDPQPANAPLFRLHEKPFSRQNLPPAQTAHDNGLSEDHIKALGRWTSEAFKRYYLADPRHLFALQQQFVSGRPPPLS</sequence>
<dbReference type="InterPro" id="IPR010998">
    <property type="entry name" value="Integrase_recombinase_N"/>
</dbReference>
<organism evidence="2 3">
    <name type="scientific">Bimuria novae-zelandiae CBS 107.79</name>
    <dbReference type="NCBI Taxonomy" id="1447943"/>
    <lineage>
        <taxon>Eukaryota</taxon>
        <taxon>Fungi</taxon>
        <taxon>Dikarya</taxon>
        <taxon>Ascomycota</taxon>
        <taxon>Pezizomycotina</taxon>
        <taxon>Dothideomycetes</taxon>
        <taxon>Pleosporomycetidae</taxon>
        <taxon>Pleosporales</taxon>
        <taxon>Massarineae</taxon>
        <taxon>Didymosphaeriaceae</taxon>
        <taxon>Bimuria</taxon>
    </lineage>
</organism>
<dbReference type="PANTHER" id="PTHR34605:SF3">
    <property type="entry name" value="P CELL-TYPE AGGLUTINATION PROTEIN MAP4-LIKE-RELATED"/>
    <property type="match status" value="1"/>
</dbReference>
<accession>A0A6A5URP9</accession>
<dbReference type="Gene3D" id="1.10.150.130">
    <property type="match status" value="1"/>
</dbReference>
<reference evidence="2" key="1">
    <citation type="journal article" date="2020" name="Stud. Mycol.">
        <title>101 Dothideomycetes genomes: a test case for predicting lifestyles and emergence of pathogens.</title>
        <authorList>
            <person name="Haridas S."/>
            <person name="Albert R."/>
            <person name="Binder M."/>
            <person name="Bloem J."/>
            <person name="Labutti K."/>
            <person name="Salamov A."/>
            <person name="Andreopoulos B."/>
            <person name="Baker S."/>
            <person name="Barry K."/>
            <person name="Bills G."/>
            <person name="Bluhm B."/>
            <person name="Cannon C."/>
            <person name="Castanera R."/>
            <person name="Culley D."/>
            <person name="Daum C."/>
            <person name="Ezra D."/>
            <person name="Gonzalez J."/>
            <person name="Henrissat B."/>
            <person name="Kuo A."/>
            <person name="Liang C."/>
            <person name="Lipzen A."/>
            <person name="Lutzoni F."/>
            <person name="Magnuson J."/>
            <person name="Mondo S."/>
            <person name="Nolan M."/>
            <person name="Ohm R."/>
            <person name="Pangilinan J."/>
            <person name="Park H.-J."/>
            <person name="Ramirez L."/>
            <person name="Alfaro M."/>
            <person name="Sun H."/>
            <person name="Tritt A."/>
            <person name="Yoshinaga Y."/>
            <person name="Zwiers L.-H."/>
            <person name="Turgeon B."/>
            <person name="Goodwin S."/>
            <person name="Spatafora J."/>
            <person name="Crous P."/>
            <person name="Grigoriev I."/>
        </authorList>
    </citation>
    <scope>NUCLEOTIDE SEQUENCE</scope>
    <source>
        <strain evidence="2">CBS 107.79</strain>
    </source>
</reference>
<evidence type="ECO:0000256" key="1">
    <source>
        <dbReference type="ARBA" id="ARBA00023125"/>
    </source>
</evidence>
<dbReference type="OrthoDB" id="3941369at2759"/>
<dbReference type="GO" id="GO:0003677">
    <property type="term" value="F:DNA binding"/>
    <property type="evidence" value="ECO:0007669"/>
    <property type="project" value="UniProtKB-KW"/>
</dbReference>
<dbReference type="Proteomes" id="UP000800036">
    <property type="component" value="Unassembled WGS sequence"/>
</dbReference>
<dbReference type="AlphaFoldDB" id="A0A6A5URP9"/>